<reference evidence="4 5" key="1">
    <citation type="submission" date="2020-04" db="EMBL/GenBank/DDBJ databases">
        <title>MicrobeNet Type strains.</title>
        <authorList>
            <person name="Nicholson A.C."/>
        </authorList>
    </citation>
    <scope>NUCLEOTIDE SEQUENCE [LARGE SCALE GENOMIC DNA]</scope>
    <source>
        <strain evidence="4 5">ATCC 700731</strain>
    </source>
</reference>
<dbReference type="InterPro" id="IPR005693">
    <property type="entry name" value="Mce"/>
</dbReference>
<sequence>MSTRRVRVGLAFALTVVLVAGVALVVLRTSGVNRTHLVAYFDNSNGIFVGDEVRIVGVPVGEIDSIEPEPQRAKISFWVDEQYKIPADAKAVILSPTLVTSRAIQLTPAYTSGAVMADGTVIAQNRTAVPVEFDDFRKQLQKLNDALQPTQPGGVSPLGALVNTTADNLRGQGATIRDSIIKLSQAISALGDHSDDLFSTLKNLSILVSALHSSSDVLGQLNRNLAGVTALVADDPNEVGNAVQELGSLANDLTGFIRDNRESLGVTADKLASVSQALRDSIPAIKEDLHVVPNTLQNFINIYQPAQATLTGALSVNNVQNPISFLCGAIQAASRMNAEQSAKLCVQYLAPIIKNRQYNFPPIGLNPVVGATARPNELTYSEDWMRPDYIPPQPAPAAAPPAVLPPVPLPAEAPLPNTQAAPTNPDDGLTGLMVPSGGMR</sequence>
<organism evidence="4 5">
    <name type="scientific">Mycolicibacterium septicum DSM 44393</name>
    <dbReference type="NCBI Taxonomy" id="1341646"/>
    <lineage>
        <taxon>Bacteria</taxon>
        <taxon>Bacillati</taxon>
        <taxon>Actinomycetota</taxon>
        <taxon>Actinomycetes</taxon>
        <taxon>Mycobacteriales</taxon>
        <taxon>Mycobacteriaceae</taxon>
        <taxon>Mycolicibacterium</taxon>
    </lineage>
</organism>
<dbReference type="GO" id="GO:0005576">
    <property type="term" value="C:extracellular region"/>
    <property type="evidence" value="ECO:0007669"/>
    <property type="project" value="TreeGrafter"/>
</dbReference>
<feature type="compositionally biased region" description="Pro residues" evidence="1">
    <location>
        <begin position="389"/>
        <end position="413"/>
    </location>
</feature>
<evidence type="ECO:0000313" key="5">
    <source>
        <dbReference type="Proteomes" id="UP000518188"/>
    </source>
</evidence>
<dbReference type="RefSeq" id="WP_044524676.1">
    <property type="nucleotide sequence ID" value="NZ_HG322954.1"/>
</dbReference>
<dbReference type="NCBIfam" id="TIGR00996">
    <property type="entry name" value="Mtu_fam_mce"/>
    <property type="match status" value="1"/>
</dbReference>
<feature type="domain" description="Mce/MlaD" evidence="2">
    <location>
        <begin position="35"/>
        <end position="108"/>
    </location>
</feature>
<dbReference type="InterPro" id="IPR052336">
    <property type="entry name" value="MlaD_Phospholipid_Transporter"/>
</dbReference>
<dbReference type="InterPro" id="IPR024516">
    <property type="entry name" value="Mce_C"/>
</dbReference>
<dbReference type="EMBL" id="JAAXPJ010000015">
    <property type="protein sequence ID" value="NKZ14917.1"/>
    <property type="molecule type" value="Genomic_DNA"/>
</dbReference>
<evidence type="ECO:0000259" key="3">
    <source>
        <dbReference type="Pfam" id="PF11887"/>
    </source>
</evidence>
<dbReference type="Proteomes" id="UP000518188">
    <property type="component" value="Unassembled WGS sequence"/>
</dbReference>
<dbReference type="Pfam" id="PF11887">
    <property type="entry name" value="Mce4_CUP1"/>
    <property type="match status" value="1"/>
</dbReference>
<name>A0A7X6RZ53_9MYCO</name>
<gene>
    <name evidence="4" type="ORF">HGA11_28460</name>
</gene>
<accession>A0A7X6RZ53</accession>
<protein>
    <submittedName>
        <fullName evidence="4">MCE family protein</fullName>
    </submittedName>
</protein>
<dbReference type="PANTHER" id="PTHR33371">
    <property type="entry name" value="INTERMEMBRANE PHOSPHOLIPID TRANSPORT SYSTEM BINDING PROTEIN MLAD-RELATED"/>
    <property type="match status" value="1"/>
</dbReference>
<comment type="caution">
    <text evidence="4">The sequence shown here is derived from an EMBL/GenBank/DDBJ whole genome shotgun (WGS) entry which is preliminary data.</text>
</comment>
<dbReference type="Pfam" id="PF02470">
    <property type="entry name" value="MlaD"/>
    <property type="match status" value="1"/>
</dbReference>
<feature type="region of interest" description="Disordered" evidence="1">
    <location>
        <begin position="389"/>
        <end position="440"/>
    </location>
</feature>
<dbReference type="PANTHER" id="PTHR33371:SF4">
    <property type="entry name" value="INTERMEMBRANE PHOSPHOLIPID TRANSPORT SYSTEM BINDING PROTEIN MLAD"/>
    <property type="match status" value="1"/>
</dbReference>
<feature type="domain" description="Mammalian cell entry C-terminal" evidence="3">
    <location>
        <begin position="114"/>
        <end position="290"/>
    </location>
</feature>
<dbReference type="AlphaFoldDB" id="A0A7X6RZ53"/>
<proteinExistence type="predicted"/>
<dbReference type="InterPro" id="IPR003399">
    <property type="entry name" value="Mce/MlaD"/>
</dbReference>
<evidence type="ECO:0000256" key="1">
    <source>
        <dbReference type="SAM" id="MobiDB-lite"/>
    </source>
</evidence>
<evidence type="ECO:0000259" key="2">
    <source>
        <dbReference type="Pfam" id="PF02470"/>
    </source>
</evidence>
<evidence type="ECO:0000313" key="4">
    <source>
        <dbReference type="EMBL" id="NKZ14917.1"/>
    </source>
</evidence>